<gene>
    <name evidence="1" type="ORF">DFR24_4365</name>
</gene>
<comment type="caution">
    <text evidence="1">The sequence shown here is derived from an EMBL/GenBank/DDBJ whole genome shotgun (WGS) entry which is preliminary data.</text>
</comment>
<evidence type="ECO:0000313" key="1">
    <source>
        <dbReference type="EMBL" id="TDU25918.1"/>
    </source>
</evidence>
<sequence>MANELETKNTDYVASAARAILDGVPFVGSLLAELAGSLIPNQRIDRVAKFAVLLEARLSTLEKEALSRQARDPAGADLLEEALRQAASSLSDDRRERIASLIANGLSEGEVSYLESKHLLKILGELSDAELIWLRSHLHDEIDGDSEFREKHSSVLNLPAAHLGSSQPDLDKNTVGESYRQHLVRTGLLENRYRTDPKTKELKVDSHGRLQVQRRTITSLGRLLLRVIDGGQ</sequence>
<protein>
    <submittedName>
        <fullName evidence="1">Uncharacterized protein</fullName>
    </submittedName>
</protein>
<name>A0A4R7NXX4_9GAMM</name>
<dbReference type="EMBL" id="SOBT01000011">
    <property type="protein sequence ID" value="TDU25918.1"/>
    <property type="molecule type" value="Genomic_DNA"/>
</dbReference>
<accession>A0A4R7NXX4</accession>
<dbReference type="Proteomes" id="UP000295341">
    <property type="component" value="Unassembled WGS sequence"/>
</dbReference>
<reference evidence="1 2" key="1">
    <citation type="submission" date="2019-03" db="EMBL/GenBank/DDBJ databases">
        <title>Genomic Encyclopedia of Type Strains, Phase IV (KMG-IV): sequencing the most valuable type-strain genomes for metagenomic binning, comparative biology and taxonomic classification.</title>
        <authorList>
            <person name="Goeker M."/>
        </authorList>
    </citation>
    <scope>NUCLEOTIDE SEQUENCE [LARGE SCALE GENOMIC DNA]</scope>
    <source>
        <strain evidence="1 2">DSM 26377</strain>
    </source>
</reference>
<proteinExistence type="predicted"/>
<keyword evidence="2" id="KW-1185">Reference proteome</keyword>
<dbReference type="RefSeq" id="WP_133883490.1">
    <property type="nucleotide sequence ID" value="NZ_MWIN01000013.1"/>
</dbReference>
<evidence type="ECO:0000313" key="2">
    <source>
        <dbReference type="Proteomes" id="UP000295341"/>
    </source>
</evidence>
<dbReference type="AlphaFoldDB" id="A0A4R7NXX4"/>
<dbReference type="OrthoDB" id="1493009at2"/>
<organism evidence="1 2">
    <name type="scientific">Panacagrimonas perspica</name>
    <dbReference type="NCBI Taxonomy" id="381431"/>
    <lineage>
        <taxon>Bacteria</taxon>
        <taxon>Pseudomonadati</taxon>
        <taxon>Pseudomonadota</taxon>
        <taxon>Gammaproteobacteria</taxon>
        <taxon>Nevskiales</taxon>
        <taxon>Nevskiaceae</taxon>
        <taxon>Panacagrimonas</taxon>
    </lineage>
</organism>